<feature type="region of interest" description="Disordered" evidence="1">
    <location>
        <begin position="1"/>
        <end position="56"/>
    </location>
</feature>
<accession>A0A0D7BAS7</accession>
<proteinExistence type="predicted"/>
<protein>
    <submittedName>
        <fullName evidence="2">Uncharacterized protein</fullName>
    </submittedName>
</protein>
<gene>
    <name evidence="2" type="ORF">CYLTODRAFT_296163</name>
</gene>
<sequence>MKPGHSPSASATRFDAQAHCVRNSAKPGKGKTPTQHGIQKAHCHRGNRQGMVDAGPMQKATTIHCTAGFESRT</sequence>
<evidence type="ECO:0000256" key="1">
    <source>
        <dbReference type="SAM" id="MobiDB-lite"/>
    </source>
</evidence>
<evidence type="ECO:0000313" key="3">
    <source>
        <dbReference type="Proteomes" id="UP000054007"/>
    </source>
</evidence>
<evidence type="ECO:0000313" key="2">
    <source>
        <dbReference type="EMBL" id="KIY67320.1"/>
    </source>
</evidence>
<keyword evidence="3" id="KW-1185">Reference proteome</keyword>
<reference evidence="2 3" key="1">
    <citation type="journal article" date="2015" name="Fungal Genet. Biol.">
        <title>Evolution of novel wood decay mechanisms in Agaricales revealed by the genome sequences of Fistulina hepatica and Cylindrobasidium torrendii.</title>
        <authorList>
            <person name="Floudas D."/>
            <person name="Held B.W."/>
            <person name="Riley R."/>
            <person name="Nagy L.G."/>
            <person name="Koehler G."/>
            <person name="Ransdell A.S."/>
            <person name="Younus H."/>
            <person name="Chow J."/>
            <person name="Chiniquy J."/>
            <person name="Lipzen A."/>
            <person name="Tritt A."/>
            <person name="Sun H."/>
            <person name="Haridas S."/>
            <person name="LaButti K."/>
            <person name="Ohm R.A."/>
            <person name="Kues U."/>
            <person name="Blanchette R.A."/>
            <person name="Grigoriev I.V."/>
            <person name="Minto R.E."/>
            <person name="Hibbett D.S."/>
        </authorList>
    </citation>
    <scope>NUCLEOTIDE SEQUENCE [LARGE SCALE GENOMIC DNA]</scope>
    <source>
        <strain evidence="2 3">FP15055 ss-10</strain>
    </source>
</reference>
<organism evidence="2 3">
    <name type="scientific">Cylindrobasidium torrendii FP15055 ss-10</name>
    <dbReference type="NCBI Taxonomy" id="1314674"/>
    <lineage>
        <taxon>Eukaryota</taxon>
        <taxon>Fungi</taxon>
        <taxon>Dikarya</taxon>
        <taxon>Basidiomycota</taxon>
        <taxon>Agaricomycotina</taxon>
        <taxon>Agaricomycetes</taxon>
        <taxon>Agaricomycetidae</taxon>
        <taxon>Agaricales</taxon>
        <taxon>Marasmiineae</taxon>
        <taxon>Physalacriaceae</taxon>
        <taxon>Cylindrobasidium</taxon>
    </lineage>
</organism>
<dbReference type="Proteomes" id="UP000054007">
    <property type="component" value="Unassembled WGS sequence"/>
</dbReference>
<dbReference type="AlphaFoldDB" id="A0A0D7BAS7"/>
<name>A0A0D7BAS7_9AGAR</name>
<dbReference type="EMBL" id="KN880529">
    <property type="protein sequence ID" value="KIY67320.1"/>
    <property type="molecule type" value="Genomic_DNA"/>
</dbReference>